<dbReference type="GO" id="GO:0008234">
    <property type="term" value="F:cysteine-type peptidase activity"/>
    <property type="evidence" value="ECO:0007669"/>
    <property type="project" value="UniProtKB-KW"/>
</dbReference>
<keyword evidence="2" id="KW-0645">Protease</keyword>
<protein>
    <submittedName>
        <fullName evidence="7">C40 family peptidase</fullName>
    </submittedName>
</protein>
<keyword evidence="5" id="KW-0788">Thiol protease</keyword>
<dbReference type="InterPro" id="IPR038765">
    <property type="entry name" value="Papain-like_cys_pep_sf"/>
</dbReference>
<dbReference type="AlphaFoldDB" id="A0AAU7BUJ0"/>
<dbReference type="Gene3D" id="3.90.1720.10">
    <property type="entry name" value="endopeptidase domain like (from Nostoc punctiforme)"/>
    <property type="match status" value="1"/>
</dbReference>
<dbReference type="PANTHER" id="PTHR47360">
    <property type="entry name" value="MUREIN DD-ENDOPEPTIDASE MEPS/MUREIN LD-CARBOXYPEPTIDASE"/>
    <property type="match status" value="1"/>
</dbReference>
<evidence type="ECO:0000256" key="1">
    <source>
        <dbReference type="ARBA" id="ARBA00007074"/>
    </source>
</evidence>
<dbReference type="PROSITE" id="PS51257">
    <property type="entry name" value="PROKAR_LIPOPROTEIN"/>
    <property type="match status" value="1"/>
</dbReference>
<dbReference type="PANTHER" id="PTHR47360:SF1">
    <property type="entry name" value="ENDOPEPTIDASE NLPC-RELATED"/>
    <property type="match status" value="1"/>
</dbReference>
<evidence type="ECO:0000313" key="7">
    <source>
        <dbReference type="EMBL" id="XBG61650.1"/>
    </source>
</evidence>
<feature type="domain" description="NlpC/P60" evidence="6">
    <location>
        <begin position="50"/>
        <end position="177"/>
    </location>
</feature>
<comment type="similarity">
    <text evidence="1">Belongs to the peptidase C40 family.</text>
</comment>
<organism evidence="7">
    <name type="scientific">Pontimicrobium sp. SW4</name>
    <dbReference type="NCBI Taxonomy" id="3153519"/>
    <lineage>
        <taxon>Bacteria</taxon>
        <taxon>Pseudomonadati</taxon>
        <taxon>Bacteroidota</taxon>
        <taxon>Flavobacteriia</taxon>
        <taxon>Flavobacteriales</taxon>
        <taxon>Flavobacteriaceae</taxon>
        <taxon>Pontimicrobium</taxon>
    </lineage>
</organism>
<dbReference type="RefSeq" id="WP_347924347.1">
    <property type="nucleotide sequence ID" value="NZ_CP157199.1"/>
</dbReference>
<dbReference type="PROSITE" id="PS51935">
    <property type="entry name" value="NLPC_P60"/>
    <property type="match status" value="1"/>
</dbReference>
<gene>
    <name evidence="7" type="ORF">ABGB03_01790</name>
</gene>
<evidence type="ECO:0000256" key="2">
    <source>
        <dbReference type="ARBA" id="ARBA00022670"/>
    </source>
</evidence>
<dbReference type="InterPro" id="IPR052062">
    <property type="entry name" value="Murein_DD/LD_carboxypeptidase"/>
</dbReference>
<evidence type="ECO:0000256" key="4">
    <source>
        <dbReference type="ARBA" id="ARBA00022801"/>
    </source>
</evidence>
<accession>A0AAU7BUJ0</accession>
<dbReference type="SUPFAM" id="SSF54001">
    <property type="entry name" value="Cysteine proteinases"/>
    <property type="match status" value="1"/>
</dbReference>
<evidence type="ECO:0000259" key="6">
    <source>
        <dbReference type="PROSITE" id="PS51935"/>
    </source>
</evidence>
<dbReference type="Pfam" id="PF00877">
    <property type="entry name" value="NLPC_P60"/>
    <property type="match status" value="1"/>
</dbReference>
<keyword evidence="3" id="KW-0732">Signal</keyword>
<keyword evidence="4" id="KW-0378">Hydrolase</keyword>
<evidence type="ECO:0000256" key="5">
    <source>
        <dbReference type="ARBA" id="ARBA00022807"/>
    </source>
</evidence>
<name>A0AAU7BUJ0_9FLAO</name>
<proteinExistence type="inferred from homology"/>
<dbReference type="EMBL" id="CP157199">
    <property type="protein sequence ID" value="XBG61650.1"/>
    <property type="molecule type" value="Genomic_DNA"/>
</dbReference>
<dbReference type="GO" id="GO:0006508">
    <property type="term" value="P:proteolysis"/>
    <property type="evidence" value="ECO:0007669"/>
    <property type="project" value="UniProtKB-KW"/>
</dbReference>
<sequence length="177" mass="20183">MRFLPFILLLLIGFTSCKSSKLTTKNKSEPIAKTHRLKKSKKTYNASSESLKAENIVYYAQQFEGVKYKYGGTTKRGMDCSGLIQTSYKSESILLPRTTHDLAKSGDWIDLKEVKKGDLLFFATKKNSRKVNHVGIVTNVNNDDVEFIHASTSKGVINSKLKERYWYFAFVQARRVL</sequence>
<evidence type="ECO:0000256" key="3">
    <source>
        <dbReference type="ARBA" id="ARBA00022729"/>
    </source>
</evidence>
<dbReference type="InterPro" id="IPR000064">
    <property type="entry name" value="NLP_P60_dom"/>
</dbReference>
<reference evidence="7" key="1">
    <citation type="submission" date="2024-05" db="EMBL/GenBank/DDBJ databases">
        <title>Pontimicrobium maritimus sp. nov., isolated form sea water.</title>
        <authorList>
            <person name="Muhammad N."/>
            <person name="Vuong T.Q."/>
            <person name="Han H.L."/>
            <person name="Kim S.-G."/>
        </authorList>
    </citation>
    <scope>NUCLEOTIDE SEQUENCE</scope>
    <source>
        <strain evidence="7">SW4</strain>
    </source>
</reference>